<accession>A0A0M3QXP4</accession>
<dbReference type="OrthoDB" id="7886846at2759"/>
<sequence length="107" mass="12735">CLRTCNEHYRCNPYHVEPVWSIVDRRCRVFQNGCMFGNINCQRRNECLRPFVQTTQRDCQRACNFICPFGGSWVCATFYDRNSAGQNRERKMSFLNRCLLDLYSCQN</sequence>
<protein>
    <submittedName>
        <fullName evidence="1">CG42823</fullName>
    </submittedName>
</protein>
<keyword evidence="2" id="KW-1185">Reference proteome</keyword>
<dbReference type="Proteomes" id="UP000494163">
    <property type="component" value="Chromosome 3R"/>
</dbReference>
<evidence type="ECO:0000313" key="1">
    <source>
        <dbReference type="EMBL" id="ALC46283.1"/>
    </source>
</evidence>
<dbReference type="OMA" id="CTRVNQC"/>
<evidence type="ECO:0000313" key="2">
    <source>
        <dbReference type="Proteomes" id="UP000494163"/>
    </source>
</evidence>
<proteinExistence type="predicted"/>
<dbReference type="EMBL" id="CP012526">
    <property type="protein sequence ID" value="ALC46283.1"/>
    <property type="molecule type" value="Genomic_DNA"/>
</dbReference>
<reference evidence="1 2" key="1">
    <citation type="submission" date="2015-08" db="EMBL/GenBank/DDBJ databases">
        <title>Ancestral chromatin configuration constrains chromatin evolution on differentiating sex chromosomes in Drosophila.</title>
        <authorList>
            <person name="Zhou Q."/>
            <person name="Bachtrog D."/>
        </authorList>
    </citation>
    <scope>NUCLEOTIDE SEQUENCE [LARGE SCALE GENOMIC DNA]</scope>
    <source>
        <tissue evidence="1">Whole larvae</tissue>
    </source>
</reference>
<feature type="non-terminal residue" evidence="1">
    <location>
        <position position="1"/>
    </location>
</feature>
<feature type="non-terminal residue" evidence="1">
    <location>
        <position position="107"/>
    </location>
</feature>
<gene>
    <name evidence="1" type="ORF">Dbus_chr3Rg1033</name>
</gene>
<name>A0A0M3QXP4_DROBS</name>
<organism evidence="1 2">
    <name type="scientific">Drosophila busckii</name>
    <name type="common">Fruit fly</name>
    <dbReference type="NCBI Taxonomy" id="30019"/>
    <lineage>
        <taxon>Eukaryota</taxon>
        <taxon>Metazoa</taxon>
        <taxon>Ecdysozoa</taxon>
        <taxon>Arthropoda</taxon>
        <taxon>Hexapoda</taxon>
        <taxon>Insecta</taxon>
        <taxon>Pterygota</taxon>
        <taxon>Neoptera</taxon>
        <taxon>Endopterygota</taxon>
        <taxon>Diptera</taxon>
        <taxon>Brachycera</taxon>
        <taxon>Muscomorpha</taxon>
        <taxon>Ephydroidea</taxon>
        <taxon>Drosophilidae</taxon>
        <taxon>Drosophila</taxon>
    </lineage>
</organism>
<dbReference type="AlphaFoldDB" id="A0A0M3QXP4"/>